<sequence>MARHYVISGPNGAMEKCIVRDIEITKTEIRDCTLYYVTLEACQVIDSKLYNCNTFNSTIKGSRLVDTQLHRTCFETSKLSRCIITTSPLAFGKFPTELRLMIFKYCLYFENRRSPALLVALRGDEKLYKEAIQLFYTLNPFPLDHNMLARCYTLSLAALSRISKLEVECSRGHFGLPPLPQSLVRHSRISEIHLSCALASISYLWVIKALVKLDGVQKITIQWSFLFPIPHEDWDGRATWLSGRLGVAAEMPTPRKWVWSAPAGGVLKFF</sequence>
<name>A0A2J6REB0_HYAVF</name>
<protein>
    <submittedName>
        <fullName evidence="1">Uncharacterized protein</fullName>
    </submittedName>
</protein>
<dbReference type="AlphaFoldDB" id="A0A2J6REB0"/>
<organism evidence="1 2">
    <name type="scientific">Hyaloscypha variabilis (strain UAMH 11265 / GT02V1 / F)</name>
    <name type="common">Meliniomyces variabilis</name>
    <dbReference type="NCBI Taxonomy" id="1149755"/>
    <lineage>
        <taxon>Eukaryota</taxon>
        <taxon>Fungi</taxon>
        <taxon>Dikarya</taxon>
        <taxon>Ascomycota</taxon>
        <taxon>Pezizomycotina</taxon>
        <taxon>Leotiomycetes</taxon>
        <taxon>Helotiales</taxon>
        <taxon>Hyaloscyphaceae</taxon>
        <taxon>Hyaloscypha</taxon>
        <taxon>Hyaloscypha variabilis</taxon>
    </lineage>
</organism>
<dbReference type="Gene3D" id="2.160.20.80">
    <property type="entry name" value="E3 ubiquitin-protein ligase SopA"/>
    <property type="match status" value="1"/>
</dbReference>
<accession>A0A2J6REB0</accession>
<evidence type="ECO:0000313" key="2">
    <source>
        <dbReference type="Proteomes" id="UP000235786"/>
    </source>
</evidence>
<dbReference type="OrthoDB" id="3561022at2759"/>
<evidence type="ECO:0000313" key="1">
    <source>
        <dbReference type="EMBL" id="PMD36848.1"/>
    </source>
</evidence>
<dbReference type="SUPFAM" id="SSF141571">
    <property type="entry name" value="Pentapeptide repeat-like"/>
    <property type="match status" value="1"/>
</dbReference>
<proteinExistence type="predicted"/>
<dbReference type="EMBL" id="KZ613950">
    <property type="protein sequence ID" value="PMD36848.1"/>
    <property type="molecule type" value="Genomic_DNA"/>
</dbReference>
<keyword evidence="2" id="KW-1185">Reference proteome</keyword>
<reference evidence="1 2" key="1">
    <citation type="submission" date="2016-04" db="EMBL/GenBank/DDBJ databases">
        <title>A degradative enzymes factory behind the ericoid mycorrhizal symbiosis.</title>
        <authorList>
            <consortium name="DOE Joint Genome Institute"/>
            <person name="Martino E."/>
            <person name="Morin E."/>
            <person name="Grelet G."/>
            <person name="Kuo A."/>
            <person name="Kohler A."/>
            <person name="Daghino S."/>
            <person name="Barry K."/>
            <person name="Choi C."/>
            <person name="Cichocki N."/>
            <person name="Clum A."/>
            <person name="Copeland A."/>
            <person name="Hainaut M."/>
            <person name="Haridas S."/>
            <person name="Labutti K."/>
            <person name="Lindquist E."/>
            <person name="Lipzen A."/>
            <person name="Khouja H.-R."/>
            <person name="Murat C."/>
            <person name="Ohm R."/>
            <person name="Olson A."/>
            <person name="Spatafora J."/>
            <person name="Veneault-Fourrey C."/>
            <person name="Henrissat B."/>
            <person name="Grigoriev I."/>
            <person name="Martin F."/>
            <person name="Perotto S."/>
        </authorList>
    </citation>
    <scope>NUCLEOTIDE SEQUENCE [LARGE SCALE GENOMIC DNA]</scope>
    <source>
        <strain evidence="1 2">F</strain>
    </source>
</reference>
<dbReference type="Proteomes" id="UP000235786">
    <property type="component" value="Unassembled WGS sequence"/>
</dbReference>
<gene>
    <name evidence="1" type="ORF">L207DRAFT_586537</name>
</gene>